<sequence>MTAPPAPRSQGRFRGDIEGMRAVAVLMVLLYHAGVPWAAGGFAGVDVFFVISGFLITGLLVAEARREARIDLVAFWARRARRLLPASALVLATTAVLTFLVLPAVRWRETGWDVLTSGLYVVNWRLAARSVDYLAEDAAPSPVQHYWSLAVEEQFYLLWPVLVVVALLLSRRRPARLGVALLVLLLAVVVPSFLWSLHLTRSDPALAYLVTTTRLWQLGVGAVLALAVTRLERLPGTLAALLAWAGLLAVLAGLLTQGPDLAWPGTAALVPTLGAAAMIAGGTATASPVWAATRILSWAPCRWSGRCPTRSTSGTGRSSSSPPPAGASCPSRPVCWWWLCPSCQPGWATVMSRNRSGGSRAWRVRRGGRWASGCSAPSSPWPRAGPWSRRWTGRCASPSRPTGRRRVPGP</sequence>
<feature type="transmembrane region" description="Helical" evidence="2">
    <location>
        <begin position="205"/>
        <end position="226"/>
    </location>
</feature>
<dbReference type="AlphaFoldDB" id="A0A5J6V337"/>
<reference evidence="4 5" key="1">
    <citation type="submission" date="2019-09" db="EMBL/GenBank/DDBJ databases">
        <title>Serinicoccus pratensis sp. nov., isolated from meadow soil.</title>
        <authorList>
            <person name="Zhang W."/>
        </authorList>
    </citation>
    <scope>NUCLEOTIDE SEQUENCE [LARGE SCALE GENOMIC DNA]</scope>
    <source>
        <strain evidence="4 5">W204</strain>
    </source>
</reference>
<feature type="transmembrane region" description="Helical" evidence="2">
    <location>
        <begin position="83"/>
        <end position="105"/>
    </location>
</feature>
<feature type="transmembrane region" description="Helical" evidence="2">
    <location>
        <begin position="154"/>
        <end position="170"/>
    </location>
</feature>
<feature type="transmembrane region" description="Helical" evidence="2">
    <location>
        <begin position="238"/>
        <end position="256"/>
    </location>
</feature>
<dbReference type="InterPro" id="IPR002656">
    <property type="entry name" value="Acyl_transf_3_dom"/>
</dbReference>
<evidence type="ECO:0000313" key="5">
    <source>
        <dbReference type="Proteomes" id="UP000326546"/>
    </source>
</evidence>
<name>A0A5J6V337_9MICO</name>
<proteinExistence type="predicted"/>
<dbReference type="PANTHER" id="PTHR23028">
    <property type="entry name" value="ACETYLTRANSFERASE"/>
    <property type="match status" value="1"/>
</dbReference>
<accession>A0A5J6V337</accession>
<dbReference type="EMBL" id="CP044427">
    <property type="protein sequence ID" value="QFG68279.1"/>
    <property type="molecule type" value="Genomic_DNA"/>
</dbReference>
<dbReference type="PANTHER" id="PTHR23028:SF53">
    <property type="entry name" value="ACYL_TRANSF_3 DOMAIN-CONTAINING PROTEIN"/>
    <property type="match status" value="1"/>
</dbReference>
<keyword evidence="5" id="KW-1185">Reference proteome</keyword>
<dbReference type="InterPro" id="IPR050879">
    <property type="entry name" value="Acyltransferase_3"/>
</dbReference>
<feature type="transmembrane region" description="Helical" evidence="2">
    <location>
        <begin position="20"/>
        <end position="39"/>
    </location>
</feature>
<keyword evidence="2" id="KW-0812">Transmembrane</keyword>
<evidence type="ECO:0000259" key="3">
    <source>
        <dbReference type="Pfam" id="PF01757"/>
    </source>
</evidence>
<dbReference type="Pfam" id="PF01757">
    <property type="entry name" value="Acyl_transf_3"/>
    <property type="match status" value="1"/>
</dbReference>
<feature type="transmembrane region" description="Helical" evidence="2">
    <location>
        <begin position="177"/>
        <end position="199"/>
    </location>
</feature>
<keyword evidence="4" id="KW-0012">Acyltransferase</keyword>
<protein>
    <submittedName>
        <fullName evidence="4">Acyltransferase</fullName>
    </submittedName>
</protein>
<gene>
    <name evidence="4" type="ORF">FY030_05715</name>
</gene>
<feature type="region of interest" description="Disordered" evidence="1">
    <location>
        <begin position="369"/>
        <end position="410"/>
    </location>
</feature>
<dbReference type="Proteomes" id="UP000326546">
    <property type="component" value="Chromosome"/>
</dbReference>
<keyword evidence="2" id="KW-0472">Membrane</keyword>
<dbReference type="OrthoDB" id="3404679at2"/>
<dbReference type="RefSeq" id="WP_158060667.1">
    <property type="nucleotide sequence ID" value="NZ_CP044427.1"/>
</dbReference>
<dbReference type="KEGG" id="serw:FY030_05715"/>
<evidence type="ECO:0000256" key="2">
    <source>
        <dbReference type="SAM" id="Phobius"/>
    </source>
</evidence>
<dbReference type="GO" id="GO:0016747">
    <property type="term" value="F:acyltransferase activity, transferring groups other than amino-acyl groups"/>
    <property type="evidence" value="ECO:0007669"/>
    <property type="project" value="InterPro"/>
</dbReference>
<feature type="transmembrane region" description="Helical" evidence="2">
    <location>
        <begin position="45"/>
        <end position="62"/>
    </location>
</feature>
<keyword evidence="2" id="KW-1133">Transmembrane helix</keyword>
<organism evidence="4 5">
    <name type="scientific">Ornithinimicrobium pratense</name>
    <dbReference type="NCBI Taxonomy" id="2593973"/>
    <lineage>
        <taxon>Bacteria</taxon>
        <taxon>Bacillati</taxon>
        <taxon>Actinomycetota</taxon>
        <taxon>Actinomycetes</taxon>
        <taxon>Micrococcales</taxon>
        <taxon>Ornithinimicrobiaceae</taxon>
        <taxon>Ornithinimicrobium</taxon>
    </lineage>
</organism>
<keyword evidence="4" id="KW-0808">Transferase</keyword>
<evidence type="ECO:0000256" key="1">
    <source>
        <dbReference type="SAM" id="MobiDB-lite"/>
    </source>
</evidence>
<dbReference type="GO" id="GO:0016020">
    <property type="term" value="C:membrane"/>
    <property type="evidence" value="ECO:0007669"/>
    <property type="project" value="TreeGrafter"/>
</dbReference>
<feature type="domain" description="Acyltransferase 3" evidence="3">
    <location>
        <begin position="16"/>
        <end position="293"/>
    </location>
</feature>
<evidence type="ECO:0000313" key="4">
    <source>
        <dbReference type="EMBL" id="QFG68279.1"/>
    </source>
</evidence>
<feature type="transmembrane region" description="Helical" evidence="2">
    <location>
        <begin position="268"/>
        <end position="292"/>
    </location>
</feature>
<dbReference type="GO" id="GO:0009103">
    <property type="term" value="P:lipopolysaccharide biosynthetic process"/>
    <property type="evidence" value="ECO:0007669"/>
    <property type="project" value="TreeGrafter"/>
</dbReference>